<dbReference type="RefSeq" id="XP_009027693.1">
    <property type="nucleotide sequence ID" value="XM_009029445.1"/>
</dbReference>
<dbReference type="InParanoid" id="T1EVJ6"/>
<dbReference type="KEGG" id="hro:HELRODRAFT_164533"/>
<dbReference type="EMBL" id="KB097571">
    <property type="protein sequence ID" value="ESN94654.1"/>
    <property type="molecule type" value="Genomic_DNA"/>
</dbReference>
<keyword evidence="4" id="KW-1185">Reference proteome</keyword>
<protein>
    <recommendedName>
        <fullName evidence="5">Apple domain-containing protein</fullName>
    </recommendedName>
</protein>
<dbReference type="EMBL" id="AMQM01001704">
    <property type="status" value="NOT_ANNOTATED_CDS"/>
    <property type="molecule type" value="Genomic_DNA"/>
</dbReference>
<organism evidence="3 4">
    <name type="scientific">Helobdella robusta</name>
    <name type="common">Californian leech</name>
    <dbReference type="NCBI Taxonomy" id="6412"/>
    <lineage>
        <taxon>Eukaryota</taxon>
        <taxon>Metazoa</taxon>
        <taxon>Spiralia</taxon>
        <taxon>Lophotrochozoa</taxon>
        <taxon>Annelida</taxon>
        <taxon>Clitellata</taxon>
        <taxon>Hirudinea</taxon>
        <taxon>Rhynchobdellida</taxon>
        <taxon>Glossiphoniidae</taxon>
        <taxon>Helobdella</taxon>
    </lineage>
</organism>
<dbReference type="Gene3D" id="3.50.4.10">
    <property type="entry name" value="Hepatocyte Growth Factor"/>
    <property type="match status" value="2"/>
</dbReference>
<dbReference type="GeneID" id="20200596"/>
<proteinExistence type="predicted"/>
<evidence type="ECO:0000313" key="3">
    <source>
        <dbReference type="EnsemblMetazoa" id="HelroP164533"/>
    </source>
</evidence>
<dbReference type="Proteomes" id="UP000015101">
    <property type="component" value="Unassembled WGS sequence"/>
</dbReference>
<evidence type="ECO:0000256" key="1">
    <source>
        <dbReference type="SAM" id="SignalP"/>
    </source>
</evidence>
<dbReference type="HOGENOM" id="CLU_1385554_0_0_1"/>
<feature type="signal peptide" evidence="1">
    <location>
        <begin position="1"/>
        <end position="28"/>
    </location>
</feature>
<evidence type="ECO:0000313" key="2">
    <source>
        <dbReference type="EMBL" id="ESN94654.1"/>
    </source>
</evidence>
<evidence type="ECO:0008006" key="5">
    <source>
        <dbReference type="Google" id="ProtNLM"/>
    </source>
</evidence>
<dbReference type="EnsemblMetazoa" id="HelroT164533">
    <property type="protein sequence ID" value="HelroP164533"/>
    <property type="gene ID" value="HelroG164533"/>
</dbReference>
<reference evidence="4" key="1">
    <citation type="submission" date="2012-12" db="EMBL/GenBank/DDBJ databases">
        <authorList>
            <person name="Hellsten U."/>
            <person name="Grimwood J."/>
            <person name="Chapman J.A."/>
            <person name="Shapiro H."/>
            <person name="Aerts A."/>
            <person name="Otillar R.P."/>
            <person name="Terry A.Y."/>
            <person name="Boore J.L."/>
            <person name="Simakov O."/>
            <person name="Marletaz F."/>
            <person name="Cho S.-J."/>
            <person name="Edsinger-Gonzales E."/>
            <person name="Havlak P."/>
            <person name="Kuo D.-H."/>
            <person name="Larsson T."/>
            <person name="Lv J."/>
            <person name="Arendt D."/>
            <person name="Savage R."/>
            <person name="Osoegawa K."/>
            <person name="de Jong P."/>
            <person name="Lindberg D.R."/>
            <person name="Seaver E.C."/>
            <person name="Weisblat D.A."/>
            <person name="Putnam N.H."/>
            <person name="Grigoriev I.V."/>
            <person name="Rokhsar D.S."/>
        </authorList>
    </citation>
    <scope>NUCLEOTIDE SEQUENCE</scope>
</reference>
<reference evidence="2 4" key="2">
    <citation type="journal article" date="2013" name="Nature">
        <title>Insights into bilaterian evolution from three spiralian genomes.</title>
        <authorList>
            <person name="Simakov O."/>
            <person name="Marletaz F."/>
            <person name="Cho S.J."/>
            <person name="Edsinger-Gonzales E."/>
            <person name="Havlak P."/>
            <person name="Hellsten U."/>
            <person name="Kuo D.H."/>
            <person name="Larsson T."/>
            <person name="Lv J."/>
            <person name="Arendt D."/>
            <person name="Savage R."/>
            <person name="Osoegawa K."/>
            <person name="de Jong P."/>
            <person name="Grimwood J."/>
            <person name="Chapman J.A."/>
            <person name="Shapiro H."/>
            <person name="Aerts A."/>
            <person name="Otillar R.P."/>
            <person name="Terry A.Y."/>
            <person name="Boore J.L."/>
            <person name="Grigoriev I.V."/>
            <person name="Lindberg D.R."/>
            <person name="Seaver E.C."/>
            <person name="Weisblat D.A."/>
            <person name="Putnam N.H."/>
            <person name="Rokhsar D.S."/>
        </authorList>
    </citation>
    <scope>NUCLEOTIDE SEQUENCE</scope>
</reference>
<evidence type="ECO:0000313" key="4">
    <source>
        <dbReference type="Proteomes" id="UP000015101"/>
    </source>
</evidence>
<name>T1EVJ6_HELRO</name>
<dbReference type="AlphaFoldDB" id="T1EVJ6"/>
<accession>T1EVJ6</accession>
<sequence>MINIDYLQCNKMLAAITLMSIGVFSASADLPGGDKSWKVTEEHNYPGLSNVWIYDRDSCLVTCYYMKDCYVVDYDINSNPPCWIQTNKFTPDKSNLKSMAGVTDYILLNGDDKVKDNNCWVITPKMHIPGLKQVNYNTVASCTNYCLKLKDCFVVDFDTMSKPKCWVQTSSKIIPDVKNLKSKGSVTNFMLNPKCKA</sequence>
<reference evidence="3" key="3">
    <citation type="submission" date="2015-06" db="UniProtKB">
        <authorList>
            <consortium name="EnsemblMetazoa"/>
        </authorList>
    </citation>
    <scope>IDENTIFICATION</scope>
</reference>
<gene>
    <name evidence="3" type="primary">20200596</name>
    <name evidence="2" type="ORF">HELRODRAFT_164533</name>
</gene>
<feature type="chain" id="PRO_5010980056" description="Apple domain-containing protein" evidence="1">
    <location>
        <begin position="29"/>
        <end position="197"/>
    </location>
</feature>
<dbReference type="CTD" id="20200596"/>
<keyword evidence="1" id="KW-0732">Signal</keyword>